<evidence type="ECO:0000313" key="3">
    <source>
        <dbReference type="Proteomes" id="UP001418222"/>
    </source>
</evidence>
<feature type="region of interest" description="Disordered" evidence="1">
    <location>
        <begin position="147"/>
        <end position="230"/>
    </location>
</feature>
<evidence type="ECO:0000256" key="1">
    <source>
        <dbReference type="SAM" id="MobiDB-lite"/>
    </source>
</evidence>
<reference evidence="2 3" key="1">
    <citation type="journal article" date="2022" name="Nat. Plants">
        <title>Genomes of leafy and leafless Platanthera orchids illuminate the evolution of mycoheterotrophy.</title>
        <authorList>
            <person name="Li M.H."/>
            <person name="Liu K.W."/>
            <person name="Li Z."/>
            <person name="Lu H.C."/>
            <person name="Ye Q.L."/>
            <person name="Zhang D."/>
            <person name="Wang J.Y."/>
            <person name="Li Y.F."/>
            <person name="Zhong Z.M."/>
            <person name="Liu X."/>
            <person name="Yu X."/>
            <person name="Liu D.K."/>
            <person name="Tu X.D."/>
            <person name="Liu B."/>
            <person name="Hao Y."/>
            <person name="Liao X.Y."/>
            <person name="Jiang Y.T."/>
            <person name="Sun W.H."/>
            <person name="Chen J."/>
            <person name="Chen Y.Q."/>
            <person name="Ai Y."/>
            <person name="Zhai J.W."/>
            <person name="Wu S.S."/>
            <person name="Zhou Z."/>
            <person name="Hsiao Y.Y."/>
            <person name="Wu W.L."/>
            <person name="Chen Y.Y."/>
            <person name="Lin Y.F."/>
            <person name="Hsu J.L."/>
            <person name="Li C.Y."/>
            <person name="Wang Z.W."/>
            <person name="Zhao X."/>
            <person name="Zhong W.Y."/>
            <person name="Ma X.K."/>
            <person name="Ma L."/>
            <person name="Huang J."/>
            <person name="Chen G.Z."/>
            <person name="Huang M.Z."/>
            <person name="Huang L."/>
            <person name="Peng D.H."/>
            <person name="Luo Y.B."/>
            <person name="Zou S.Q."/>
            <person name="Chen S.P."/>
            <person name="Lan S."/>
            <person name="Tsai W.C."/>
            <person name="Van de Peer Y."/>
            <person name="Liu Z.J."/>
        </authorList>
    </citation>
    <scope>NUCLEOTIDE SEQUENCE [LARGE SCALE GENOMIC DNA]</scope>
    <source>
        <strain evidence="2">Lor287</strain>
    </source>
</reference>
<feature type="region of interest" description="Disordered" evidence="1">
    <location>
        <begin position="23"/>
        <end position="45"/>
    </location>
</feature>
<protein>
    <submittedName>
        <fullName evidence="2">Uncharacterized protein</fullName>
    </submittedName>
</protein>
<accession>A0AAP0B0E8</accession>
<keyword evidence="3" id="KW-1185">Reference proteome</keyword>
<sequence length="230" mass="26121">MEEATVKGFRFLKKEEAVFCPANPPVHQSRKKGRQSGQGLNAARWSKRKEATALFHIKQGKHERLGRYIDWFQEEVLGTQEEDGFTLQRALTFCRKQGLFCMEVDSNPPVSYEDLIKRANKFVQGRRRMLTYWPSWIRRPRKVIRKEEHLRGEDQGRSGKAGREEGRVEEGRSKEDREAEEAGKASQAGGEEARSGLGKKAGGAEIPVSREPAQVEASRKTPVPKSGEEK</sequence>
<dbReference type="EMBL" id="JBBWWQ010000018">
    <property type="protein sequence ID" value="KAK8921452.1"/>
    <property type="molecule type" value="Genomic_DNA"/>
</dbReference>
<dbReference type="Proteomes" id="UP001418222">
    <property type="component" value="Unassembled WGS sequence"/>
</dbReference>
<dbReference type="AlphaFoldDB" id="A0AAP0B0E8"/>
<feature type="compositionally biased region" description="Basic and acidic residues" evidence="1">
    <location>
        <begin position="147"/>
        <end position="183"/>
    </location>
</feature>
<comment type="caution">
    <text evidence="2">The sequence shown here is derived from an EMBL/GenBank/DDBJ whole genome shotgun (WGS) entry which is preliminary data.</text>
</comment>
<organism evidence="2 3">
    <name type="scientific">Platanthera zijinensis</name>
    <dbReference type="NCBI Taxonomy" id="2320716"/>
    <lineage>
        <taxon>Eukaryota</taxon>
        <taxon>Viridiplantae</taxon>
        <taxon>Streptophyta</taxon>
        <taxon>Embryophyta</taxon>
        <taxon>Tracheophyta</taxon>
        <taxon>Spermatophyta</taxon>
        <taxon>Magnoliopsida</taxon>
        <taxon>Liliopsida</taxon>
        <taxon>Asparagales</taxon>
        <taxon>Orchidaceae</taxon>
        <taxon>Orchidoideae</taxon>
        <taxon>Orchideae</taxon>
        <taxon>Orchidinae</taxon>
        <taxon>Platanthera</taxon>
    </lineage>
</organism>
<proteinExistence type="predicted"/>
<evidence type="ECO:0000313" key="2">
    <source>
        <dbReference type="EMBL" id="KAK8921452.1"/>
    </source>
</evidence>
<name>A0AAP0B0E8_9ASPA</name>
<gene>
    <name evidence="2" type="ORF">KSP39_PZI020606</name>
</gene>